<dbReference type="InterPro" id="IPR011059">
    <property type="entry name" value="Metal-dep_hydrolase_composite"/>
</dbReference>
<dbReference type="eggNOG" id="COG1228">
    <property type="taxonomic scope" value="Bacteria"/>
</dbReference>
<dbReference type="Proteomes" id="UP000000852">
    <property type="component" value="Chromosome"/>
</dbReference>
<evidence type="ECO:0000256" key="1">
    <source>
        <dbReference type="SAM" id="SignalP"/>
    </source>
</evidence>
<protein>
    <submittedName>
        <fullName evidence="3">Amidohydrolase</fullName>
    </submittedName>
</protein>
<gene>
    <name evidence="3" type="ordered locus">Phep_1803</name>
</gene>
<keyword evidence="3" id="KW-0378">Hydrolase</keyword>
<dbReference type="SUPFAM" id="SSF51556">
    <property type="entry name" value="Metallo-dependent hydrolases"/>
    <property type="match status" value="1"/>
</dbReference>
<dbReference type="AlphaFoldDB" id="C6XVE6"/>
<organism evidence="3 4">
    <name type="scientific">Pedobacter heparinus (strain ATCC 13125 / DSM 2366 / CIP 104194 / JCM 7457 / NBRC 12017 / NCIMB 9290 / NRRL B-14731 / HIM 762-3)</name>
    <dbReference type="NCBI Taxonomy" id="485917"/>
    <lineage>
        <taxon>Bacteria</taxon>
        <taxon>Pseudomonadati</taxon>
        <taxon>Bacteroidota</taxon>
        <taxon>Sphingobacteriia</taxon>
        <taxon>Sphingobacteriales</taxon>
        <taxon>Sphingobacteriaceae</taxon>
        <taxon>Pedobacter</taxon>
    </lineage>
</organism>
<name>C6XVE6_PEDHD</name>
<dbReference type="Gene3D" id="2.120.10.30">
    <property type="entry name" value="TolB, C-terminal domain"/>
    <property type="match status" value="2"/>
</dbReference>
<evidence type="ECO:0000259" key="2">
    <source>
        <dbReference type="Pfam" id="PF01979"/>
    </source>
</evidence>
<evidence type="ECO:0000313" key="3">
    <source>
        <dbReference type="EMBL" id="ACU04012.1"/>
    </source>
</evidence>
<dbReference type="EMBL" id="CP001681">
    <property type="protein sequence ID" value="ACU04012.1"/>
    <property type="molecule type" value="Genomic_DNA"/>
</dbReference>
<dbReference type="eggNOG" id="COG0823">
    <property type="taxonomic scope" value="Bacteria"/>
</dbReference>
<dbReference type="SUPFAM" id="SSF82171">
    <property type="entry name" value="DPP6 N-terminal domain-like"/>
    <property type="match status" value="1"/>
</dbReference>
<proteinExistence type="predicted"/>
<dbReference type="InterPro" id="IPR051781">
    <property type="entry name" value="Metallo-dep_Hydrolase"/>
</dbReference>
<dbReference type="OrthoDB" id="9815657at2"/>
<dbReference type="KEGG" id="phe:Phep_1803"/>
<feature type="chain" id="PRO_5002971812" evidence="1">
    <location>
        <begin position="22"/>
        <end position="1052"/>
    </location>
</feature>
<dbReference type="PANTHER" id="PTHR43135:SF3">
    <property type="entry name" value="ALPHA-D-RIBOSE 1-METHYLPHOSPHONATE 5-TRIPHOSPHATE DIPHOSPHATASE"/>
    <property type="match status" value="1"/>
</dbReference>
<feature type="domain" description="Amidohydrolase-related" evidence="2">
    <location>
        <begin position="856"/>
        <end position="1030"/>
    </location>
</feature>
<dbReference type="HOGENOM" id="CLU_003547_0_0_10"/>
<dbReference type="InterPro" id="IPR006680">
    <property type="entry name" value="Amidohydro-rel"/>
</dbReference>
<keyword evidence="4" id="KW-1185">Reference proteome</keyword>
<dbReference type="RefSeq" id="WP_015807626.1">
    <property type="nucleotide sequence ID" value="NC_013061.1"/>
</dbReference>
<dbReference type="InterPro" id="IPR011042">
    <property type="entry name" value="6-blade_b-propeller_TolB-like"/>
</dbReference>
<dbReference type="Gene3D" id="2.30.40.10">
    <property type="entry name" value="Urease, subunit C, domain 1"/>
    <property type="match status" value="2"/>
</dbReference>
<dbReference type="STRING" id="485917.Phep_1803"/>
<evidence type="ECO:0000313" key="4">
    <source>
        <dbReference type="Proteomes" id="UP000000852"/>
    </source>
</evidence>
<dbReference type="SUPFAM" id="SSF51338">
    <property type="entry name" value="Composite domain of metallo-dependent hydrolases"/>
    <property type="match status" value="1"/>
</dbReference>
<dbReference type="Pfam" id="PF01979">
    <property type="entry name" value="Amidohydro_1"/>
    <property type="match status" value="1"/>
</dbReference>
<dbReference type="InterPro" id="IPR011659">
    <property type="entry name" value="WD40"/>
</dbReference>
<dbReference type="PANTHER" id="PTHR43135">
    <property type="entry name" value="ALPHA-D-RIBOSE 1-METHYLPHOSPHONATE 5-TRIPHOSPHATE DIPHOSPHATASE"/>
    <property type="match status" value="1"/>
</dbReference>
<reference evidence="3 4" key="1">
    <citation type="journal article" date="2009" name="Stand. Genomic Sci.">
        <title>Complete genome sequence of Pedobacter heparinus type strain (HIM 762-3).</title>
        <authorList>
            <person name="Han C."/>
            <person name="Spring S."/>
            <person name="Lapidus A."/>
            <person name="Del Rio T.G."/>
            <person name="Tice H."/>
            <person name="Copeland A."/>
            <person name="Cheng J.F."/>
            <person name="Lucas S."/>
            <person name="Chen F."/>
            <person name="Nolan M."/>
            <person name="Bruce D."/>
            <person name="Goodwin L."/>
            <person name="Pitluck S."/>
            <person name="Ivanova N."/>
            <person name="Mavromatis K."/>
            <person name="Mikhailova N."/>
            <person name="Pati A."/>
            <person name="Chen A."/>
            <person name="Palaniappan K."/>
            <person name="Land M."/>
            <person name="Hauser L."/>
            <person name="Chang Y.J."/>
            <person name="Jeffries C.C."/>
            <person name="Saunders E."/>
            <person name="Chertkov O."/>
            <person name="Brettin T."/>
            <person name="Goker M."/>
            <person name="Rohde M."/>
            <person name="Bristow J."/>
            <person name="Eisen J.A."/>
            <person name="Markowitz V."/>
            <person name="Hugenholtz P."/>
            <person name="Kyrpides N.C."/>
            <person name="Klenk H.P."/>
            <person name="Detter J.C."/>
        </authorList>
    </citation>
    <scope>NUCLEOTIDE SEQUENCE [LARGE SCALE GENOMIC DNA]</scope>
    <source>
        <strain evidence="4">ATCC 13125 / DSM 2366 / CIP 104194 / JCM 7457 / NBRC 12017 / NCIMB 9290 / NRRL B-14731 / HIM 762-3</strain>
    </source>
</reference>
<dbReference type="InterPro" id="IPR032466">
    <property type="entry name" value="Metal_Hydrolase"/>
</dbReference>
<dbReference type="GO" id="GO:0016810">
    <property type="term" value="F:hydrolase activity, acting on carbon-nitrogen (but not peptide) bonds"/>
    <property type="evidence" value="ECO:0007669"/>
    <property type="project" value="InterPro"/>
</dbReference>
<keyword evidence="1" id="KW-0732">Signal</keyword>
<accession>C6XVE6</accession>
<dbReference type="Pfam" id="PF07676">
    <property type="entry name" value="PD40"/>
    <property type="match status" value="4"/>
</dbReference>
<sequence>MMKLINFIALLCLLFAGNAGLAQLPIQAERAVSFTTKEGSNMSVDLSPDGKTVVFCLLGDLYTVSSKGGIATQITRGIAINDLPVWSPDGKRIAYISDRSGDDRLTVRNVSGNAIQTFEGKLPGVPVWFGPNDWVTTSNDFDRHYPLYHLTGGEVDDSKNISNVVGFSSDYKFIYYMHREASNSLVIYQHAKSRGEEKILIELQGIAAKAAKRIKVSQDCNWLSYLMTEGVWCSLRLVDLSSKKERVLARWEQHVPGIGNSLPNYNFSGDSKKILIGYGGKIHMIEIRTGKDEIIPFTANVKVDMGKPNTATFKVSQDSLQVKYMRSACASPEGRQLVFSALNRIYIMDLPGGKPRILVKQPFSQFQPAWSADGQWITFVSWSDAEFGQVWKVDKNGDSLTQISHKAGVYHYPNWSPDGKSIAVTKGRKVWQGKPMLGDRDGPGIGQLITLELQNGNQKVIADSVPLSNRTTFSANGEGLIYAPSRVGKSGVFPFLVSKDQEGKVNVLATARYEGIGSELFLRQIIQSPDGRYFVYLNEENLHLVPVDPSGAPTILYDTEKKNPVIRFAKGGFDPHWEKGGEVLSWSFANQYFRIDPDMIVAAAIAAAGQRKKMGLAESGILDVEIVPDESIDINLKVAQQVANGMLALKNARIITARENEVIENGTILIRDGRFVAAGKNAEVNIPPGTKVMDMLGKTIMPGLIDLHDHLRPPAEVFPQQPWSFFAGLAYGVTTAREPSGSHDSFGYEELLKTGQMTGPRFFNVGYAVREDRYPNMNDLNEAYIIAQNRKRMGAIAVKQYAQPTRLKRQLLLLACEQAGLNMTNEVEKDMRGFIGHIKDSTFGIEHNPLWGEVYNDVIQLIAKSGVYLTPTLQVAYGTELGRNHFLEKYAQPDAKMKRFYPEEEIKRRQEELKKLKIYAEAHQELPSFVNQSKVDAAIRHAGGRVTMGSHGNDPALGAHFEIWALQMGGLTNLEAIQAATIMAAGGLGMQEDLGSIEPGKIADLIILNKNPLDNIRNTMEIQSVMKDGVLYDGNTLDEIWPKAKKFQTIKN</sequence>
<feature type="signal peptide" evidence="1">
    <location>
        <begin position="1"/>
        <end position="21"/>
    </location>
</feature>